<dbReference type="GO" id="GO:0005524">
    <property type="term" value="F:ATP binding"/>
    <property type="evidence" value="ECO:0007669"/>
    <property type="project" value="UniProtKB-KW"/>
</dbReference>
<feature type="domain" description="ATPase family AAA" evidence="4">
    <location>
        <begin position="20"/>
        <end position="122"/>
    </location>
</feature>
<evidence type="ECO:0000313" key="6">
    <source>
        <dbReference type="Proteomes" id="UP000834106"/>
    </source>
</evidence>
<evidence type="ECO:0000256" key="3">
    <source>
        <dbReference type="SAM" id="MobiDB-lite"/>
    </source>
</evidence>
<evidence type="ECO:0000256" key="2">
    <source>
        <dbReference type="ARBA" id="ARBA00022840"/>
    </source>
</evidence>
<accession>A0AAD2A377</accession>
<dbReference type="PANTHER" id="PTHR23075">
    <property type="entry name" value="PUTATIVE ATP-ASE"/>
    <property type="match status" value="1"/>
</dbReference>
<dbReference type="GO" id="GO:0005739">
    <property type="term" value="C:mitochondrion"/>
    <property type="evidence" value="ECO:0007669"/>
    <property type="project" value="TreeGrafter"/>
</dbReference>
<feature type="region of interest" description="Disordered" evidence="3">
    <location>
        <begin position="58"/>
        <end position="91"/>
    </location>
</feature>
<dbReference type="Pfam" id="PF12037">
    <property type="entry name" value="ATAD3_N"/>
    <property type="match status" value="2"/>
</dbReference>
<organism evidence="5 6">
    <name type="scientific">Fraxinus pennsylvanica</name>
    <dbReference type="NCBI Taxonomy" id="56036"/>
    <lineage>
        <taxon>Eukaryota</taxon>
        <taxon>Viridiplantae</taxon>
        <taxon>Streptophyta</taxon>
        <taxon>Embryophyta</taxon>
        <taxon>Tracheophyta</taxon>
        <taxon>Spermatophyta</taxon>
        <taxon>Magnoliopsida</taxon>
        <taxon>eudicotyledons</taxon>
        <taxon>Gunneridae</taxon>
        <taxon>Pentapetalae</taxon>
        <taxon>asterids</taxon>
        <taxon>lamiids</taxon>
        <taxon>Lamiales</taxon>
        <taxon>Oleaceae</taxon>
        <taxon>Oleeae</taxon>
        <taxon>Fraxinus</taxon>
    </lineage>
</organism>
<evidence type="ECO:0000256" key="1">
    <source>
        <dbReference type="ARBA" id="ARBA00022741"/>
    </source>
</evidence>
<protein>
    <recommendedName>
        <fullName evidence="4">ATPase family AAA domain-containing protein</fullName>
    </recommendedName>
</protein>
<dbReference type="EMBL" id="OU503052">
    <property type="protein sequence ID" value="CAI9780527.1"/>
    <property type="molecule type" value="Genomic_DNA"/>
</dbReference>
<keyword evidence="6" id="KW-1185">Reference proteome</keyword>
<dbReference type="Proteomes" id="UP000834106">
    <property type="component" value="Chromosome 17"/>
</dbReference>
<keyword evidence="2" id="KW-0067">ATP-binding</keyword>
<keyword evidence="1" id="KW-0547">Nucleotide-binding</keyword>
<feature type="domain" description="ATPase family AAA" evidence="4">
    <location>
        <begin position="125"/>
        <end position="170"/>
    </location>
</feature>
<dbReference type="AlphaFoldDB" id="A0AAD2A377"/>
<gene>
    <name evidence="5" type="ORF">FPE_LOCUS27957</name>
</gene>
<dbReference type="GO" id="GO:0007005">
    <property type="term" value="P:mitochondrion organization"/>
    <property type="evidence" value="ECO:0007669"/>
    <property type="project" value="TreeGrafter"/>
</dbReference>
<dbReference type="InterPro" id="IPR021911">
    <property type="entry name" value="ATAD3_N"/>
</dbReference>
<reference evidence="5" key="1">
    <citation type="submission" date="2023-05" db="EMBL/GenBank/DDBJ databases">
        <authorList>
            <person name="Huff M."/>
        </authorList>
    </citation>
    <scope>NUCLEOTIDE SEQUENCE</scope>
</reference>
<dbReference type="PANTHER" id="PTHR23075:SF13">
    <property type="entry name" value="AAA-TYPE ATPASE FAMILY PROTEIN"/>
    <property type="match status" value="1"/>
</dbReference>
<feature type="compositionally biased region" description="Basic and acidic residues" evidence="3">
    <location>
        <begin position="58"/>
        <end position="89"/>
    </location>
</feature>
<name>A0AAD2A377_9LAMI</name>
<evidence type="ECO:0000259" key="4">
    <source>
        <dbReference type="Pfam" id="PF12037"/>
    </source>
</evidence>
<proteinExistence type="predicted"/>
<sequence>MISRKLDVFIFTYHLYMYLQEKQRKSAEDQRNPYQQQAQAKAQMLRYEDDLARKRMLTDHKAQRRHDTELVKMQEESSIRKEQARRATEEQMQLQQRRTEKERAELEPETIGAKAMAEVEEKSGTFNHIEGDFRILLTDMSKLLMTIGGVTALAAGVYAPRILGQPSLIRESSMAKISMVWVISRGSNKMINYSTVARAAAPAQNKSAFGDIILQKRIEHLARATGNTKTHQAPFCNMIFYWPPGTCKTKVARES</sequence>
<dbReference type="GO" id="GO:0008270">
    <property type="term" value="F:zinc ion binding"/>
    <property type="evidence" value="ECO:0007669"/>
    <property type="project" value="TreeGrafter"/>
</dbReference>
<evidence type="ECO:0000313" key="5">
    <source>
        <dbReference type="EMBL" id="CAI9780527.1"/>
    </source>
</evidence>